<sequence length="310" mass="34228">MLPSIPDDALSANPLFKDLYETLTTKILNPEDLTTRAASRSHHVLDQELRTHRAELAKSQLLQRELETITTWSSALPDELQEIIDLVTTPPRSQADLLLLSNSIDDFHDSLEELGSAISCSLAAAALDIAKIAYPEDTNPRILDSKIDLLPADVAHRRKSLLHSQEVLSAQRASVASLTLQCLEAYKSLTSQTLTHALQTLQPPTYKSILAKSAHLAVVSSSMSGKLSVMKYEALSAIYDPEGADALENYRMHLHDTKSRLLARQKTVECDLKKYEKAGSDMKGLVEKYGQIMRSIEAVTRDIKRLGGNA</sequence>
<proteinExistence type="predicted"/>
<name>A0ABR3GXQ2_9PEZI</name>
<evidence type="ECO:0000313" key="1">
    <source>
        <dbReference type="EMBL" id="KAL0640723.1"/>
    </source>
</evidence>
<dbReference type="Proteomes" id="UP001447188">
    <property type="component" value="Unassembled WGS sequence"/>
</dbReference>
<gene>
    <name evidence="1" type="ORF">Q9L58_000027</name>
</gene>
<dbReference type="EMBL" id="JBBBZM010000001">
    <property type="protein sequence ID" value="KAL0640723.1"/>
    <property type="molecule type" value="Genomic_DNA"/>
</dbReference>
<organism evidence="1 2">
    <name type="scientific">Discina gigas</name>
    <dbReference type="NCBI Taxonomy" id="1032678"/>
    <lineage>
        <taxon>Eukaryota</taxon>
        <taxon>Fungi</taxon>
        <taxon>Dikarya</taxon>
        <taxon>Ascomycota</taxon>
        <taxon>Pezizomycotina</taxon>
        <taxon>Pezizomycetes</taxon>
        <taxon>Pezizales</taxon>
        <taxon>Discinaceae</taxon>
        <taxon>Discina</taxon>
    </lineage>
</organism>
<dbReference type="Pfam" id="PF14735">
    <property type="entry name" value="HAUS4"/>
    <property type="match status" value="1"/>
</dbReference>
<dbReference type="InterPro" id="IPR029327">
    <property type="entry name" value="HAUS4"/>
</dbReference>
<keyword evidence="2" id="KW-1185">Reference proteome</keyword>
<comment type="caution">
    <text evidence="1">The sequence shown here is derived from an EMBL/GenBank/DDBJ whole genome shotgun (WGS) entry which is preliminary data.</text>
</comment>
<protein>
    <submittedName>
        <fullName evidence="1">Uncharacterized protein</fullName>
    </submittedName>
</protein>
<evidence type="ECO:0000313" key="2">
    <source>
        <dbReference type="Proteomes" id="UP001447188"/>
    </source>
</evidence>
<accession>A0ABR3GXQ2</accession>
<reference evidence="1 2" key="1">
    <citation type="submission" date="2024-02" db="EMBL/GenBank/DDBJ databases">
        <title>Discinaceae phylogenomics.</title>
        <authorList>
            <person name="Dirks A.C."/>
            <person name="James T.Y."/>
        </authorList>
    </citation>
    <scope>NUCLEOTIDE SEQUENCE [LARGE SCALE GENOMIC DNA]</scope>
    <source>
        <strain evidence="1 2">ACD0624</strain>
    </source>
</reference>